<accession>A0ABT6FDQ7</accession>
<dbReference type="PROSITE" id="PS51318">
    <property type="entry name" value="TAT"/>
    <property type="match status" value="1"/>
</dbReference>
<dbReference type="RefSeq" id="WP_277862015.1">
    <property type="nucleotide sequence ID" value="NZ_JARRAG010000002.1"/>
</dbReference>
<dbReference type="Proteomes" id="UP001216907">
    <property type="component" value="Unassembled WGS sequence"/>
</dbReference>
<dbReference type="InterPro" id="IPR006311">
    <property type="entry name" value="TAT_signal"/>
</dbReference>
<comment type="caution">
    <text evidence="1">The sequence shown here is derived from an EMBL/GenBank/DDBJ whole genome shotgun (WGS) entry which is preliminary data.</text>
</comment>
<organism evidence="1 2">
    <name type="scientific">Paludisphaera mucosa</name>
    <dbReference type="NCBI Taxonomy" id="3030827"/>
    <lineage>
        <taxon>Bacteria</taxon>
        <taxon>Pseudomonadati</taxon>
        <taxon>Planctomycetota</taxon>
        <taxon>Planctomycetia</taxon>
        <taxon>Isosphaerales</taxon>
        <taxon>Isosphaeraceae</taxon>
        <taxon>Paludisphaera</taxon>
    </lineage>
</organism>
<evidence type="ECO:0000313" key="2">
    <source>
        <dbReference type="Proteomes" id="UP001216907"/>
    </source>
</evidence>
<dbReference type="EMBL" id="JARRAG010000002">
    <property type="protein sequence ID" value="MDG3005684.1"/>
    <property type="molecule type" value="Genomic_DNA"/>
</dbReference>
<sequence length="445" mass="49069">MDPNEHEHEPAEWTRRAAMGAMAAGALAASGPRAGAWPAPATESKTRPRIAVIATCYWKTSHGQGITDRFIEGYGWQGRHHRPALDVVSLYIDQRPKTDVADDRLARHPGLKLYPTIAEALTRGGPALDVDGVVIIGEHGEYLRDDRGRTHYPRYEFFQQVVDVFRRSGRSVPVFNDKHLSWNWAWAKEMVATARELKFPFLAGSSLPVTWRIPEFETPTDAVLEEAVCVGYGGVDSYDFHGLESLQCFAERRRGGETGVKAVEILRGPDVWKALDPAAGGSARTRALFDACLCRSFRLTSPSPGYGNAFPTLEQAAAVVPDPIIYRLHYNDGLVGSLFMMSGLVADFTVAMKVEGDPAIRSTQLYLCGISPNQTLPNFFSPLANHIEAMFLTGAAPYPVERTLLTSGVVCTAVDLMAEKRRRAETPDLAAIAYRAPRESQYMRS</sequence>
<proteinExistence type="predicted"/>
<evidence type="ECO:0000313" key="1">
    <source>
        <dbReference type="EMBL" id="MDG3005684.1"/>
    </source>
</evidence>
<name>A0ABT6FDQ7_9BACT</name>
<keyword evidence="2" id="KW-1185">Reference proteome</keyword>
<reference evidence="1 2" key="1">
    <citation type="submission" date="2023-03" db="EMBL/GenBank/DDBJ databases">
        <title>Paludisphaera mucosa sp. nov. a novel planctomycete from northern fen.</title>
        <authorList>
            <person name="Ivanova A."/>
        </authorList>
    </citation>
    <scope>NUCLEOTIDE SEQUENCE [LARGE SCALE GENOMIC DNA]</scope>
    <source>
        <strain evidence="1 2">Pla2</strain>
    </source>
</reference>
<gene>
    <name evidence="1" type="ORF">PZE19_17995</name>
</gene>
<protein>
    <submittedName>
        <fullName evidence="1">Uncharacterized protein</fullName>
    </submittedName>
</protein>